<dbReference type="Gene3D" id="3.90.70.120">
    <property type="match status" value="1"/>
</dbReference>
<accession>X2FBM8</accession>
<organismHost>
    <name type="scientific">Macaca mulatta</name>
    <name type="common">Rhesus macaque</name>
    <dbReference type="NCBI Taxonomy" id="9544"/>
</organismHost>
<keyword evidence="7" id="KW-0833">Ubl conjugation pathway</keyword>
<proteinExistence type="inferred from homology"/>
<dbReference type="GO" id="GO:0039693">
    <property type="term" value="P:viral DNA genome replication"/>
    <property type="evidence" value="ECO:0007669"/>
    <property type="project" value="InterPro"/>
</dbReference>
<dbReference type="HAMAP" id="MF_04044">
    <property type="entry name" value="HSV_LTP"/>
    <property type="match status" value="1"/>
</dbReference>
<feature type="compositionally biased region" description="Pro residues" evidence="14">
    <location>
        <begin position="2599"/>
        <end position="2627"/>
    </location>
</feature>
<feature type="compositionally biased region" description="Pro residues" evidence="14">
    <location>
        <begin position="791"/>
        <end position="800"/>
    </location>
</feature>
<dbReference type="EMBL" id="KF908241">
    <property type="protein sequence ID" value="AHM96158.1"/>
    <property type="molecule type" value="Genomic_DNA"/>
</dbReference>
<feature type="compositionally biased region" description="Pro residues" evidence="14">
    <location>
        <begin position="462"/>
        <end position="488"/>
    </location>
</feature>
<gene>
    <name evidence="16" type="primary">UL36</name>
</gene>
<name>X2FBM8_CHV16</name>
<feature type="compositionally biased region" description="Low complexity" evidence="14">
    <location>
        <begin position="2924"/>
        <end position="2934"/>
    </location>
</feature>
<feature type="compositionally biased region" description="Pro residues" evidence="14">
    <location>
        <begin position="431"/>
        <end position="443"/>
    </location>
</feature>
<feature type="compositionally biased region" description="Low complexity" evidence="14">
    <location>
        <begin position="309"/>
        <end position="331"/>
    </location>
</feature>
<organismHost>
    <name type="scientific">Macaca leonina</name>
    <name type="common">Northern pig-tailed macaque</name>
    <name type="synonym">Macaca nemestrina leonina</name>
    <dbReference type="NCBI Taxonomy" id="90387"/>
</organismHost>
<evidence type="ECO:0000256" key="10">
    <source>
        <dbReference type="ARBA" id="ARBA00022844"/>
    </source>
</evidence>
<feature type="domain" description="Peptidase C76" evidence="15">
    <location>
        <begin position="10"/>
        <end position="227"/>
    </location>
</feature>
<evidence type="ECO:0000256" key="1">
    <source>
        <dbReference type="ARBA" id="ARBA00022562"/>
    </source>
</evidence>
<evidence type="ECO:0000256" key="8">
    <source>
        <dbReference type="ARBA" id="ARBA00022801"/>
    </source>
</evidence>
<evidence type="ECO:0000256" key="12">
    <source>
        <dbReference type="ARBA" id="ARBA00023200"/>
    </source>
</evidence>
<keyword evidence="9" id="KW-0788">Thiol protease</keyword>
<keyword evidence="8" id="KW-0378">Hydrolase</keyword>
<feature type="compositionally biased region" description="Pro residues" evidence="14">
    <location>
        <begin position="2740"/>
        <end position="2753"/>
    </location>
</feature>
<feature type="coiled-coil region" evidence="13">
    <location>
        <begin position="1629"/>
        <end position="1656"/>
    </location>
</feature>
<feature type="compositionally biased region" description="Pro residues" evidence="14">
    <location>
        <begin position="267"/>
        <end position="289"/>
    </location>
</feature>
<dbReference type="PROSITE" id="PS51521">
    <property type="entry name" value="HTUSP"/>
    <property type="match status" value="1"/>
</dbReference>
<feature type="compositionally biased region" description="Acidic residues" evidence="14">
    <location>
        <begin position="342"/>
        <end position="351"/>
    </location>
</feature>
<dbReference type="Pfam" id="PF04843">
    <property type="entry name" value="Herpes_teg_N"/>
    <property type="match status" value="1"/>
</dbReference>
<feature type="compositionally biased region" description="Pro residues" evidence="14">
    <location>
        <begin position="298"/>
        <end position="308"/>
    </location>
</feature>
<organismHost>
    <name type="scientific">Homo sapiens</name>
    <name type="common">Human</name>
    <dbReference type="NCBI Taxonomy" id="9606"/>
</organismHost>
<dbReference type="FunFam" id="3.90.70.120:FF:000001">
    <property type="entry name" value="Large tegument protein"/>
    <property type="match status" value="1"/>
</dbReference>
<organism evidence="16 17">
    <name type="scientific">Cercopithecine herpesvirus 16</name>
    <name type="common">CeHV-16</name>
    <name type="synonym">Herpesvirus papio 2</name>
    <dbReference type="NCBI Taxonomy" id="340907"/>
    <lineage>
        <taxon>Viruses</taxon>
        <taxon>Duplodnaviria</taxon>
        <taxon>Heunggongvirae</taxon>
        <taxon>Peploviricota</taxon>
        <taxon>Herviviricetes</taxon>
        <taxon>Herpesvirales</taxon>
        <taxon>Orthoherpesviridae</taxon>
        <taxon>Alphaherpesvirinae</taxon>
        <taxon>Simplexvirus</taxon>
        <taxon>Simplexvirus papiinealpha2</taxon>
    </lineage>
</organism>
<evidence type="ECO:0000256" key="11">
    <source>
        <dbReference type="ARBA" id="ARBA00022876"/>
    </source>
</evidence>
<reference evidence="16 17" key="1">
    <citation type="journal article" date="2014" name="Virology">
        <title>A single viral gene determines lethal cross-species neurovirulence of baboon herpesvirus HVP2.</title>
        <authorList>
            <person name="Black D."/>
            <person name="Ohsawa K."/>
            <person name="Tyler S."/>
            <person name="Maxwell L."/>
            <person name="Eberle R."/>
        </authorList>
    </citation>
    <scope>NUCLEOTIDE SEQUENCE [LARGE SCALE GENOMIC DNA]</scope>
    <source>
        <strain evidence="16">OU2-5</strain>
    </source>
</reference>
<feature type="compositionally biased region" description="Low complexity" evidence="14">
    <location>
        <begin position="444"/>
        <end position="461"/>
    </location>
</feature>
<dbReference type="InterPro" id="IPR034702">
    <property type="entry name" value="HSV_LTP"/>
</dbReference>
<feature type="compositionally biased region" description="Basic residues" evidence="14">
    <location>
        <begin position="393"/>
        <end position="411"/>
    </location>
</feature>
<feature type="region of interest" description="Disordered" evidence="14">
    <location>
        <begin position="2593"/>
        <end position="3110"/>
    </location>
</feature>
<dbReference type="InterPro" id="IPR006928">
    <property type="entry name" value="Herpes_teg_USP"/>
</dbReference>
<dbReference type="PANTHER" id="PTHR24216">
    <property type="entry name" value="PAXILLIN-RELATED"/>
    <property type="match status" value="1"/>
</dbReference>
<keyword evidence="6" id="KW-0677">Repeat</keyword>
<evidence type="ECO:0000256" key="3">
    <source>
        <dbReference type="ARBA" id="ARBA00022581"/>
    </source>
</evidence>
<dbReference type="GO" id="GO:0039648">
    <property type="term" value="P:symbiont-mediated perturbation of host ubiquitin-like protein modification"/>
    <property type="evidence" value="ECO:0007669"/>
    <property type="project" value="UniProtKB-KW"/>
</dbReference>
<feature type="compositionally biased region" description="Pro residues" evidence="14">
    <location>
        <begin position="2935"/>
        <end position="2957"/>
    </location>
</feature>
<evidence type="ECO:0000256" key="7">
    <source>
        <dbReference type="ARBA" id="ARBA00022786"/>
    </source>
</evidence>
<dbReference type="GO" id="GO:0004843">
    <property type="term" value="F:cysteine-type deubiquitinase activity"/>
    <property type="evidence" value="ECO:0007669"/>
    <property type="project" value="InterPro"/>
</dbReference>
<keyword evidence="13" id="KW-0175">Coiled coil</keyword>
<keyword evidence="2" id="KW-0920">Virion tegument</keyword>
<organismHost>
    <name type="scientific">Macaca nemestrina</name>
    <name type="common">Pig-tailed macaque</name>
    <dbReference type="NCBI Taxonomy" id="9545"/>
</organismHost>
<feature type="compositionally biased region" description="Pro residues" evidence="14">
    <location>
        <begin position="495"/>
        <end position="506"/>
    </location>
</feature>
<evidence type="ECO:0000313" key="16">
    <source>
        <dbReference type="EMBL" id="AHM96158.1"/>
    </source>
</evidence>
<evidence type="ECO:0000313" key="17">
    <source>
        <dbReference type="Proteomes" id="UP000111502"/>
    </source>
</evidence>
<keyword evidence="1" id="KW-1048">Host nucleus</keyword>
<feature type="region of interest" description="Disordered" evidence="14">
    <location>
        <begin position="2543"/>
        <end position="2573"/>
    </location>
</feature>
<sequence length="3167" mass="330603">MASRGDRGIVVTGARNQFAPDLEPGGAVSCMRSSLSFLSLVFDAGLRDALSAEAVDGCLVEGGAWTRASAGGGPPRMCSAVELPTFLEYPSGRGLRCVFSRVYGEVAFFGKPSPGLLETQCPAHDFFAGPWARRPLSYTLVTIGALGMGLYRDGDDAYLFDPHGLREGSPAFVARVRAGEVYTYLTYYTQAHPEARWAGAMVFFVPSGPGPATPAALTAAVLQLYGASETYLQDEPFVERDVVASHPLRGDDVPGATVLVGGGAVCPPGPTRPATPKAPSPRPPAPAAPPAAAAEPAAPAPAAPPANPDPGAAAPPSGGVWGAALAEAPLALPAPPHSDPAPADDPEDADGGDGAMEVVSPLPHPNQHYPLGFSKRRRPTWTPPSSLEDLSAGRHHPKRASLPTRARRAARHAASPFARGTGGDDQTRPAAPAPASTPAPAPAPGSTSTAPSSPATLAPASAPGPPTLAPGGPTAPPRPPETPLPTPTPDSGESPAPPPEPQPPAPAADAAEPAPDDATRKALDALRERRPPEPPTGSLAELLGRHPDTGGAVARLAEREATIGREVAECSRLTVNALRSPFPDAPGLLQHCIVLLFERVLAFLIENGARTHAGAGAEGPAAALLDLTLSLLPSRTAVGDFLASTRMTLADVAAHVPLIQPVLEEGSGVGRLALAKLVLVARDVIRTTDEFHGELAELERRLRETPPTEVYARLSEWLLERSRAGPDTLFAPATPTHPEPLLQRVQALAGFARAEETRAAAEDREVRGALDALARGVGAVARRSGPLTVAPAPPAAPLEPPGGGGGPRPHPLSPEAVRVRLEQVRAEGQAAIEGATREYFQRGAAYSAKALLAGDARDRRFHVASAPVVPVGQLLESLPAFDAHVREVAGRARVPAPPPLATSPQAELLRELVQRGRDLEAPADLAAWLASLGDAAGQGLVARKELDELTKAVHQINERAVRRSSGLAELERFEALDAALRRALESEAAFEPAGVAGDGAAGGPPPETRRLAEDALHQAKAMAAAKLTDELAPEARERLAARVRAIEAMLEEARARAEAARAARARFFQKLQGVLRPLPDFGGLRVAPAVLATLRADLPGGWTGLPEAAQAAPPEARAALRADLWGLLGQYREALEHPTPDTATALSGLHPNFAEVLRELFPAAPETPLLVRFFSDHAPRLTRAVSEAIAAGSAAVATASPESTAEAAARAHAVLAETVAALSPAVLDPACPLAFLVALADSAAGYEKAARLALDARRAIARLGALGAAAADLAVAVRRENPQAEGDRAALLEAAARAVAAAREGLVACEGEFGGLLHAEGSAGDPSPSGRALQELGKVVGATRRRADELEAAAADLAEKIAARDARAGRERWAADVEAALDRVETRAEFDAVELRRLQALAAQNGYSPRDFRKRAEQALAANAATATLALEAAFAFNPYTPENQHHPTLPPLAALHRVDWGPAFGAAAETYAEMFRVDTEPLARLLRLAGGLLDLAQAGGGFIDYHEAVSRLAEDLNGVPSLRRYVPFFRRGHAEYLEICARLDALRAGVHRALGGVPLDLAAAAEQTVRLRGDPAAAAELVRTGVALACPSEDALAACVGALERVDQTPVKDSAYAEHVAFVARRDLAEAKDALVRAKQQRAEATDRVTTALREALAAHERQARSEAESLANLKTLLRVAAIPAAAAKTLDQARSVPEIVDQIELLLEQTEKAAELDSAAVDWLEHARRVFEAHPLTAAREGAPDPLARLHERLDALGETRRRTSALRRSLEAAEGEWDEVWARFGRARGGAWKSPEALAAAREQLLALQTATNTVLGLVADAHYGRLPARYQGAVGAKTAERAGAVEELGAAVARHDGLLARLREEVVGRVPWEMNADALGRLLAEFDALAKDLTPWAVDEFRGARALVQHRLGLYSAYAKARAHTGAGGGAPPAPLLVDVRALEARARRPGERHEPDPRAVRSRGEAYLRASGDPGPLELREATSELDLPFATSYLTPDGTPLQYALCFPAVTDKLGALLMRPEAARARPPLPPEGLESTQTLAAMCTVPLITHLQLALSDAQGEGFRLFGRFVRHRQPAWRDSVAAAAELYAALAATTLTREFGCRWDELGWARGEGALAPLAEPAGARRPRVTFSINDLMVALVAGTPEHIYNFWRLDLVLQHEYMHLTLPAAWKTGAGTILFVQRLTPHARPEVRVLPAVPAGPPPATGLLFGTRLADWRHGKLSPSDPLAPWRAAPELAAGGAAAALGGLDGPRALVAVSVLGRMCLPSAALAALWSCMFPDGYSEYDSLDALLEARLGSGRAPDPQGGREDAPAPPAHALYRPSGQRVLVRGGPPDPAARVTVMDLVLAATLLGAPVVVALRSDPAFSEGSELELCVTLFDSRARAADAALREVVSSDVETWATDLLHADLNAIENACLAAQLPALSALVAARPLARSPPCLVIVDISMAPLFVLWEQPDPPGPPDVRFVGSDEIEELPFVSPGVDVLAGLAAEGDPFFAQTILGAPFSLSRLLREAFPGAPVYRRPAEARFPFAAGGAPDPGPDPDAPPAPSRPTPAILPDEPVGEAVHPRMLTWIRGLEELASDDAGDPPPPLPPAAPPAAPDRSVPPPRPAPRPSEPAVGSRAHRPDAPPQPARPRTPGDDPESSPGQAAPTSLPPDTPRPDPPPPGPRPPTTAPPPERPRDAPAPGRVSLPRRATRPGRPAEASSPPQRPTRRAARPAVGSLTSLADPPPPEPEPRPAPPTTAVSATPAPSPPATPATPRTPSPAAPPSAAAAADRASAPPATTASPAGSSAPVATAAAPLPSDTSPAPAAATPPASALSPAARPATLAPPTTTPAPAASAAPSEPSPEPTPPGGSVAPGGDFRRRGPAWSAPPKVAAPPHPPVRLMARPAVSRSTESFALPPDDPERPRTPAAATEAAPAPEDPVPAPEDPVPAPEDPAPETPARPDAPLAPTTDTAGVGESSGVVPDPWLGALVPGRVAVPRRVSSPAPSRETPASSTPSLRRHAASRVSSWASSLALHEETDPGPVSLKQTLWSPDDTEESDDSSVDSDPGRFDLEAPDPDDPDPFAHPPDPKTPEAGARVSPSSHFGPPPLSANAALSRRYVRSTGRSALAVLIEACRRIRRQLRRTRHALLDRSGAVLTGLYHVRMLLG</sequence>
<feature type="compositionally biased region" description="Basic and acidic residues" evidence="14">
    <location>
        <begin position="517"/>
        <end position="532"/>
    </location>
</feature>
<feature type="region of interest" description="Disordered" evidence="14">
    <location>
        <begin position="2307"/>
        <end position="2329"/>
    </location>
</feature>
<dbReference type="GO" id="GO:0044423">
    <property type="term" value="C:virion component"/>
    <property type="evidence" value="ECO:0007669"/>
    <property type="project" value="UniProtKB-KW"/>
</dbReference>
<dbReference type="GO" id="GO:0006508">
    <property type="term" value="P:proteolysis"/>
    <property type="evidence" value="ECO:0007669"/>
    <property type="project" value="UniProtKB-KW"/>
</dbReference>
<evidence type="ECO:0000256" key="6">
    <source>
        <dbReference type="ARBA" id="ARBA00022737"/>
    </source>
</evidence>
<keyword evidence="10" id="KW-0946">Virion</keyword>
<feature type="compositionally biased region" description="Pro residues" evidence="14">
    <location>
        <begin position="2665"/>
        <end position="2689"/>
    </location>
</feature>
<dbReference type="PANTHER" id="PTHR24216:SF65">
    <property type="entry name" value="PAXILLIN-LIKE PROTEIN 1"/>
    <property type="match status" value="1"/>
</dbReference>
<evidence type="ECO:0000256" key="13">
    <source>
        <dbReference type="SAM" id="Coils"/>
    </source>
</evidence>
<keyword evidence="4" id="KW-1130">Modulation of host ubiquitin pathway by virus</keyword>
<keyword evidence="11" id="KW-1127">Modulation of host ubiquitin pathway by viral deubiquitinase</keyword>
<feature type="compositionally biased region" description="Pro residues" evidence="14">
    <location>
        <begin position="2762"/>
        <end position="2780"/>
    </location>
</feature>
<dbReference type="InterPro" id="IPR038765">
    <property type="entry name" value="Papain-like_cys_pep_sf"/>
</dbReference>
<feature type="region of interest" description="Disordered" evidence="14">
    <location>
        <begin position="1951"/>
        <end position="1970"/>
    </location>
</feature>
<evidence type="ECO:0000256" key="5">
    <source>
        <dbReference type="ARBA" id="ARBA00022670"/>
    </source>
</evidence>
<feature type="coiled-coil region" evidence="13">
    <location>
        <begin position="1036"/>
        <end position="1070"/>
    </location>
</feature>
<evidence type="ECO:0000256" key="4">
    <source>
        <dbReference type="ARBA" id="ARBA00022662"/>
    </source>
</evidence>
<organismHost>
    <name type="scientific">Macaca fascicularis</name>
    <name type="common">Crab-eating macaque</name>
    <name type="synonym">Cynomolgus monkey</name>
    <dbReference type="NCBI Taxonomy" id="9541"/>
</organismHost>
<feature type="compositionally biased region" description="Pro residues" evidence="14">
    <location>
        <begin position="2550"/>
        <end position="2564"/>
    </location>
</feature>
<dbReference type="Proteomes" id="UP000111502">
    <property type="component" value="Segment"/>
</dbReference>
<evidence type="ECO:0000256" key="14">
    <source>
        <dbReference type="SAM" id="MobiDB-lite"/>
    </source>
</evidence>
<keyword evidence="12" id="KW-1035">Host cytoplasm</keyword>
<keyword evidence="3" id="KW-0945">Host-virus interaction</keyword>
<dbReference type="Pfam" id="PF03586">
    <property type="entry name" value="Herpes_UL36"/>
    <property type="match status" value="1"/>
</dbReference>
<feature type="compositionally biased region" description="Low complexity" evidence="14">
    <location>
        <begin position="2781"/>
        <end position="2857"/>
    </location>
</feature>
<feature type="region of interest" description="Disordered" evidence="14">
    <location>
        <begin position="259"/>
        <end position="547"/>
    </location>
</feature>
<dbReference type="SUPFAM" id="SSF54001">
    <property type="entry name" value="Cysteine proteinases"/>
    <property type="match status" value="1"/>
</dbReference>
<evidence type="ECO:0000256" key="2">
    <source>
        <dbReference type="ARBA" id="ARBA00022580"/>
    </source>
</evidence>
<feature type="region of interest" description="Disordered" evidence="14">
    <location>
        <begin position="785"/>
        <end position="813"/>
    </location>
</feature>
<dbReference type="InterPro" id="IPR005210">
    <property type="entry name" value="Herpes_LT_deneddylase"/>
</dbReference>
<protein>
    <submittedName>
        <fullName evidence="16">Large tegument protein</fullName>
    </submittedName>
</protein>
<feature type="coiled-coil region" evidence="13">
    <location>
        <begin position="1340"/>
        <end position="1367"/>
    </location>
</feature>
<keyword evidence="5" id="KW-0645">Protease</keyword>
<feature type="compositionally biased region" description="Acidic residues" evidence="14">
    <location>
        <begin position="3052"/>
        <end position="3062"/>
    </location>
</feature>
<evidence type="ECO:0000256" key="9">
    <source>
        <dbReference type="ARBA" id="ARBA00022807"/>
    </source>
</evidence>
<dbReference type="GO" id="GO:0019784">
    <property type="term" value="F:deNEDDylase activity"/>
    <property type="evidence" value="ECO:0007669"/>
    <property type="project" value="InterPro"/>
</dbReference>
<evidence type="ECO:0000259" key="15">
    <source>
        <dbReference type="PROSITE" id="PS51521"/>
    </source>
</evidence>